<name>A0A1B6CH01_9HEMI</name>
<proteinExistence type="predicted"/>
<keyword evidence="1" id="KW-0732">Signal</keyword>
<accession>A0A1B6CH01</accession>
<dbReference type="AlphaFoldDB" id="A0A1B6CH01"/>
<dbReference type="EMBL" id="GEDC01024590">
    <property type="protein sequence ID" value="JAS12708.1"/>
    <property type="molecule type" value="Transcribed_RNA"/>
</dbReference>
<gene>
    <name evidence="2" type="ORF">g.4282</name>
</gene>
<organism evidence="2">
    <name type="scientific">Clastoptera arizonana</name>
    <name type="common">Arizona spittle bug</name>
    <dbReference type="NCBI Taxonomy" id="38151"/>
    <lineage>
        <taxon>Eukaryota</taxon>
        <taxon>Metazoa</taxon>
        <taxon>Ecdysozoa</taxon>
        <taxon>Arthropoda</taxon>
        <taxon>Hexapoda</taxon>
        <taxon>Insecta</taxon>
        <taxon>Pterygota</taxon>
        <taxon>Neoptera</taxon>
        <taxon>Paraneoptera</taxon>
        <taxon>Hemiptera</taxon>
        <taxon>Auchenorrhyncha</taxon>
        <taxon>Cercopoidea</taxon>
        <taxon>Clastopteridae</taxon>
        <taxon>Clastoptera</taxon>
    </lineage>
</organism>
<evidence type="ECO:0000256" key="1">
    <source>
        <dbReference type="SAM" id="SignalP"/>
    </source>
</evidence>
<reference evidence="2" key="1">
    <citation type="submission" date="2015-12" db="EMBL/GenBank/DDBJ databases">
        <title>De novo transcriptome assembly of four potential Pierce s Disease insect vectors from Arizona vineyards.</title>
        <authorList>
            <person name="Tassone E.E."/>
        </authorList>
    </citation>
    <scope>NUCLEOTIDE SEQUENCE</scope>
</reference>
<feature type="signal peptide" evidence="1">
    <location>
        <begin position="1"/>
        <end position="17"/>
    </location>
</feature>
<sequence length="149" mass="17395">MLLRIVVVVFLWSNTLCKIKDPSLDPKMLPKINARVFEVHIIAKHAMDEVEVDEPPITYPWLKKLLDGERTVLALIKKAWINSKEDKRYVFLEYIFSLMDELNNGTKLSIKKKQDKAALILEKIDDLKRHLIRMGVDEYPSICDVLMLM</sequence>
<evidence type="ECO:0000313" key="2">
    <source>
        <dbReference type="EMBL" id="JAS12708.1"/>
    </source>
</evidence>
<feature type="chain" id="PRO_5008580480" evidence="1">
    <location>
        <begin position="18"/>
        <end position="149"/>
    </location>
</feature>
<protein>
    <submittedName>
        <fullName evidence="2">Uncharacterized protein</fullName>
    </submittedName>
</protein>